<dbReference type="PANTHER" id="PTHR20982">
    <property type="entry name" value="RIBOSOME RECYCLING FACTOR"/>
    <property type="match status" value="1"/>
</dbReference>
<dbReference type="GO" id="GO:0043023">
    <property type="term" value="F:ribosomal large subunit binding"/>
    <property type="evidence" value="ECO:0007669"/>
    <property type="project" value="TreeGrafter"/>
</dbReference>
<evidence type="ECO:0000256" key="3">
    <source>
        <dbReference type="ARBA" id="ARBA00022917"/>
    </source>
</evidence>
<accession>A0A1Q3AKT5</accession>
<evidence type="ECO:0000256" key="2">
    <source>
        <dbReference type="ARBA" id="ARBA00020581"/>
    </source>
</evidence>
<comment type="function">
    <text evidence="4">Necessary for protein synthesis in mitochondria. Functions as a ribosome recycling factor in mitochondria.</text>
</comment>
<dbReference type="Proteomes" id="UP000187013">
    <property type="component" value="Unassembled WGS sequence"/>
</dbReference>
<keyword evidence="3" id="KW-0648">Protein biosynthesis</keyword>
<keyword evidence="6" id="KW-0175">Coiled coil</keyword>
<reference evidence="8 9" key="1">
    <citation type="submission" date="2016-08" db="EMBL/GenBank/DDBJ databases">
        <title>Draft genome sequence of allopolyploid Zygosaccharomyces rouxii.</title>
        <authorList>
            <person name="Watanabe J."/>
            <person name="Uehara K."/>
            <person name="Mogi Y."/>
            <person name="Tsukioka Y."/>
        </authorList>
    </citation>
    <scope>NUCLEOTIDE SEQUENCE [LARGE SCALE GENOMIC DNA]</scope>
    <source>
        <strain evidence="8 9">NBRC 110957</strain>
    </source>
</reference>
<dbReference type="SUPFAM" id="SSF55194">
    <property type="entry name" value="Ribosome recycling factor, RRF"/>
    <property type="match status" value="1"/>
</dbReference>
<dbReference type="OrthoDB" id="407355at2759"/>
<evidence type="ECO:0000256" key="6">
    <source>
        <dbReference type="SAM" id="Coils"/>
    </source>
</evidence>
<evidence type="ECO:0000256" key="1">
    <source>
        <dbReference type="ARBA" id="ARBA00005912"/>
    </source>
</evidence>
<dbReference type="InterPro" id="IPR002661">
    <property type="entry name" value="Ribosome_recyc_fac"/>
</dbReference>
<dbReference type="Gene3D" id="1.10.132.20">
    <property type="entry name" value="Ribosome-recycling factor"/>
    <property type="match status" value="1"/>
</dbReference>
<dbReference type="GO" id="GO:0005739">
    <property type="term" value="C:mitochondrion"/>
    <property type="evidence" value="ECO:0007669"/>
    <property type="project" value="TreeGrafter"/>
</dbReference>
<protein>
    <recommendedName>
        <fullName evidence="2">Ribosome-recycling factor, mitochondrial</fullName>
    </recommendedName>
    <alternativeName>
        <fullName evidence="5">Ribosome-releasing factor, mitochondrial</fullName>
    </alternativeName>
</protein>
<evidence type="ECO:0000256" key="5">
    <source>
        <dbReference type="ARBA" id="ARBA00033107"/>
    </source>
</evidence>
<dbReference type="EMBL" id="BDGX01000053">
    <property type="protein sequence ID" value="GAV56162.1"/>
    <property type="molecule type" value="Genomic_DNA"/>
</dbReference>
<gene>
    <name evidence="8" type="ORF">ZYGR_0BA00680</name>
</gene>
<dbReference type="InterPro" id="IPR023584">
    <property type="entry name" value="Ribosome_recyc_fac_dom"/>
</dbReference>
<proteinExistence type="inferred from homology"/>
<dbReference type="PANTHER" id="PTHR20982:SF3">
    <property type="entry name" value="MITOCHONDRIAL RIBOSOME RECYCLING FACTOR PSEUDO 1"/>
    <property type="match status" value="1"/>
</dbReference>
<dbReference type="Gene3D" id="3.30.1360.40">
    <property type="match status" value="1"/>
</dbReference>
<comment type="caution">
    <text evidence="8">The sequence shown here is derived from an EMBL/GenBank/DDBJ whole genome shotgun (WGS) entry which is preliminary data.</text>
</comment>
<dbReference type="Pfam" id="PF01765">
    <property type="entry name" value="RRF"/>
    <property type="match status" value="1"/>
</dbReference>
<dbReference type="InterPro" id="IPR036191">
    <property type="entry name" value="RRF_sf"/>
</dbReference>
<name>A0A1Q3AKT5_ZYGRO</name>
<dbReference type="GO" id="GO:0006412">
    <property type="term" value="P:translation"/>
    <property type="evidence" value="ECO:0007669"/>
    <property type="project" value="UniProtKB-KW"/>
</dbReference>
<organism evidence="8 9">
    <name type="scientific">Zygosaccharomyces rouxii</name>
    <dbReference type="NCBI Taxonomy" id="4956"/>
    <lineage>
        <taxon>Eukaryota</taxon>
        <taxon>Fungi</taxon>
        <taxon>Dikarya</taxon>
        <taxon>Ascomycota</taxon>
        <taxon>Saccharomycotina</taxon>
        <taxon>Saccharomycetes</taxon>
        <taxon>Saccharomycetales</taxon>
        <taxon>Saccharomycetaceae</taxon>
        <taxon>Zygosaccharomyces</taxon>
    </lineage>
</organism>
<evidence type="ECO:0000313" key="8">
    <source>
        <dbReference type="EMBL" id="GAV56162.1"/>
    </source>
</evidence>
<evidence type="ECO:0000256" key="4">
    <source>
        <dbReference type="ARBA" id="ARBA00024909"/>
    </source>
</evidence>
<comment type="similarity">
    <text evidence="1">Belongs to the RRF family.</text>
</comment>
<feature type="domain" description="Ribosome recycling factor" evidence="7">
    <location>
        <begin position="78"/>
        <end position="241"/>
    </location>
</feature>
<dbReference type="AlphaFoldDB" id="A0A1Q3AKT5"/>
<sequence length="243" mass="27475">MFGVGIRSINLSLATQRHFLTARQFTTSQLLLKKASGGKKNAKGSQSKDTDNSEEIVDISEFIKKAQDSFENTLELHKRKLNEFRQGVANPRIFDELKLQNGSKFSEVASTSLKGKNALLVTVYDPKDTKHVISTIMAAGLNLNPERVPNNDQQLKISLPPMTTETRTRMCRDLKKIFEDYKNSSSKDSLGHVRGEILKDLKKLAKKNDSVRKAVQDIEKVHKEYVNKMQQQLAQAEKNVMNN</sequence>
<feature type="coiled-coil region" evidence="6">
    <location>
        <begin position="201"/>
        <end position="239"/>
    </location>
</feature>
<evidence type="ECO:0000313" key="9">
    <source>
        <dbReference type="Proteomes" id="UP000187013"/>
    </source>
</evidence>
<evidence type="ECO:0000259" key="7">
    <source>
        <dbReference type="Pfam" id="PF01765"/>
    </source>
</evidence>